<keyword evidence="1" id="KW-0479">Metal-binding</keyword>
<evidence type="ECO:0000313" key="9">
    <source>
        <dbReference type="Proteomes" id="UP000324585"/>
    </source>
</evidence>
<dbReference type="PANTHER" id="PTHR42961">
    <property type="entry name" value="IRON-SULFUR PROTEIN NUBPL"/>
    <property type="match status" value="1"/>
</dbReference>
<proteinExistence type="inferred from homology"/>
<keyword evidence="4" id="KW-0408">Iron</keyword>
<dbReference type="CDD" id="cd02037">
    <property type="entry name" value="Mrp_NBP35"/>
    <property type="match status" value="1"/>
</dbReference>
<evidence type="ECO:0000313" key="8">
    <source>
        <dbReference type="EMBL" id="KAA8497833.1"/>
    </source>
</evidence>
<dbReference type="EMBL" id="VRMN01000001">
    <property type="protein sequence ID" value="KAA8497833.1"/>
    <property type="molecule type" value="Genomic_DNA"/>
</dbReference>
<dbReference type="OMA" id="CNHESHI"/>
<dbReference type="InterPro" id="IPR027417">
    <property type="entry name" value="P-loop_NTPase"/>
</dbReference>
<dbReference type="GO" id="GO:0051539">
    <property type="term" value="F:4 iron, 4 sulfur cluster binding"/>
    <property type="evidence" value="ECO:0007669"/>
    <property type="project" value="TreeGrafter"/>
</dbReference>
<dbReference type="AlphaFoldDB" id="A0A5J4Z4D5"/>
<dbReference type="SUPFAM" id="SSF52540">
    <property type="entry name" value="P-loop containing nucleoside triphosphate hydrolases"/>
    <property type="match status" value="1"/>
</dbReference>
<evidence type="ECO:0000256" key="1">
    <source>
        <dbReference type="ARBA" id="ARBA00022723"/>
    </source>
</evidence>
<dbReference type="PANTHER" id="PTHR42961:SF2">
    <property type="entry name" value="IRON-SULFUR PROTEIN NUBPL"/>
    <property type="match status" value="1"/>
</dbReference>
<keyword evidence="2" id="KW-0547">Nucleotide-binding</keyword>
<feature type="chain" id="PRO_5023841829" evidence="7">
    <location>
        <begin position="30"/>
        <end position="312"/>
    </location>
</feature>
<dbReference type="GO" id="GO:0140663">
    <property type="term" value="F:ATP-dependent FeS chaperone activity"/>
    <property type="evidence" value="ECO:0007669"/>
    <property type="project" value="InterPro"/>
</dbReference>
<dbReference type="HAMAP" id="MF_02040">
    <property type="entry name" value="Mrp_NBP35"/>
    <property type="match status" value="1"/>
</dbReference>
<keyword evidence="3" id="KW-0067">ATP-binding</keyword>
<accession>A0A5J4Z4D5</accession>
<dbReference type="FunFam" id="3.40.50.300:FF:001278">
    <property type="entry name" value="Iron-sulfur cluster carrier protein"/>
    <property type="match status" value="1"/>
</dbReference>
<dbReference type="InterPro" id="IPR033756">
    <property type="entry name" value="YlxH/NBP35"/>
</dbReference>
<keyword evidence="9" id="KW-1185">Reference proteome</keyword>
<evidence type="ECO:0000256" key="7">
    <source>
        <dbReference type="SAM" id="SignalP"/>
    </source>
</evidence>
<comment type="caution">
    <text evidence="8">The sequence shown here is derived from an EMBL/GenBank/DDBJ whole genome shotgun (WGS) entry which is preliminary data.</text>
</comment>
<gene>
    <name evidence="8" type="ORF">FVE85_5418</name>
</gene>
<evidence type="ECO:0000256" key="5">
    <source>
        <dbReference type="ARBA" id="ARBA00023014"/>
    </source>
</evidence>
<sequence length="312" mass="33031">MMMCVRPTVHTPAALRWALLLSRFSRASSTSSSAPGGPTAGNEQVQHVIAVASGKGGVGKSTVAVNLAVALAQRGLRTGLLDADVYGPSVPAMMGVEGKPELTADGRLMIPKTGHEGVKVMSVGLLLPGKAEGDKHGDQPVVWRAPLALKLLDQMVRQVDWGPLDIMVIDMPPGTGDIQLSMSQRVSLSGALVVSTPQEIALLDARKAVNMFRRVDVPVLGFVENMNRFVCSKCGEEEYIFGSDGLQADALRLQVELLASIPLSTGLRKACDQGVPTVVSDPQGPVAHEFRELARKAFLNLGLHAGLAPHVQ</sequence>
<dbReference type="GO" id="GO:0016226">
    <property type="term" value="P:iron-sulfur cluster assembly"/>
    <property type="evidence" value="ECO:0007669"/>
    <property type="project" value="InterPro"/>
</dbReference>
<dbReference type="GO" id="GO:0005524">
    <property type="term" value="F:ATP binding"/>
    <property type="evidence" value="ECO:0007669"/>
    <property type="project" value="UniProtKB-KW"/>
</dbReference>
<organism evidence="8 9">
    <name type="scientific">Porphyridium purpureum</name>
    <name type="common">Red alga</name>
    <name type="synonym">Porphyridium cruentum</name>
    <dbReference type="NCBI Taxonomy" id="35688"/>
    <lineage>
        <taxon>Eukaryota</taxon>
        <taxon>Rhodophyta</taxon>
        <taxon>Bangiophyceae</taxon>
        <taxon>Porphyridiales</taxon>
        <taxon>Porphyridiaceae</taxon>
        <taxon>Porphyridium</taxon>
    </lineage>
</organism>
<dbReference type="OrthoDB" id="1741334at2759"/>
<keyword evidence="5" id="KW-0411">Iron-sulfur</keyword>
<dbReference type="Pfam" id="PF10609">
    <property type="entry name" value="ParA"/>
    <property type="match status" value="1"/>
</dbReference>
<evidence type="ECO:0000256" key="2">
    <source>
        <dbReference type="ARBA" id="ARBA00022741"/>
    </source>
</evidence>
<comment type="similarity">
    <text evidence="6">Belongs to the Mrp/NBP35 ATP-binding proteins family.</text>
</comment>
<dbReference type="Proteomes" id="UP000324585">
    <property type="component" value="Unassembled WGS sequence"/>
</dbReference>
<reference evidence="9" key="1">
    <citation type="journal article" date="2019" name="Nat. Commun.">
        <title>Expansion of phycobilisome linker gene families in mesophilic red algae.</title>
        <authorList>
            <person name="Lee J."/>
            <person name="Kim D."/>
            <person name="Bhattacharya D."/>
            <person name="Yoon H.S."/>
        </authorList>
    </citation>
    <scope>NUCLEOTIDE SEQUENCE [LARGE SCALE GENOMIC DNA]</scope>
    <source>
        <strain evidence="9">CCMP 1328</strain>
    </source>
</reference>
<keyword evidence="7" id="KW-0732">Signal</keyword>
<dbReference type="Gene3D" id="3.40.50.300">
    <property type="entry name" value="P-loop containing nucleotide triphosphate hydrolases"/>
    <property type="match status" value="1"/>
</dbReference>
<evidence type="ECO:0000256" key="3">
    <source>
        <dbReference type="ARBA" id="ARBA00022840"/>
    </source>
</evidence>
<dbReference type="InterPro" id="IPR044304">
    <property type="entry name" value="NUBPL-like"/>
</dbReference>
<protein>
    <submittedName>
        <fullName evidence="8">Iron-sulfur cluster carrier protein</fullName>
    </submittedName>
</protein>
<feature type="signal peptide" evidence="7">
    <location>
        <begin position="1"/>
        <end position="29"/>
    </location>
</feature>
<dbReference type="GO" id="GO:0046872">
    <property type="term" value="F:metal ion binding"/>
    <property type="evidence" value="ECO:0007669"/>
    <property type="project" value="UniProtKB-KW"/>
</dbReference>
<evidence type="ECO:0000256" key="4">
    <source>
        <dbReference type="ARBA" id="ARBA00023004"/>
    </source>
</evidence>
<evidence type="ECO:0000256" key="6">
    <source>
        <dbReference type="ARBA" id="ARBA00024036"/>
    </source>
</evidence>
<dbReference type="InterPro" id="IPR019591">
    <property type="entry name" value="Mrp/NBP35_ATP-bd"/>
</dbReference>
<name>A0A5J4Z4D5_PORPP</name>